<dbReference type="Gene3D" id="3.30.300.320">
    <property type="match status" value="2"/>
</dbReference>
<dbReference type="GO" id="GO:0007166">
    <property type="term" value="P:cell surface receptor signaling pathway"/>
    <property type="evidence" value="ECO:0007669"/>
    <property type="project" value="TreeGrafter"/>
</dbReference>
<dbReference type="GO" id="GO:0006508">
    <property type="term" value="P:proteolysis"/>
    <property type="evidence" value="ECO:0007669"/>
    <property type="project" value="TreeGrafter"/>
</dbReference>
<dbReference type="Gene3D" id="2.10.70.10">
    <property type="entry name" value="Complement Module, domain 1"/>
    <property type="match status" value="3"/>
</dbReference>
<dbReference type="Pfam" id="PF00084">
    <property type="entry name" value="Sushi"/>
    <property type="match status" value="3"/>
</dbReference>
<feature type="chain" id="PRO_5035772908" description="Sushi domain-containing protein" evidence="7">
    <location>
        <begin position="20"/>
        <end position="1592"/>
    </location>
</feature>
<dbReference type="SMART" id="SM00004">
    <property type="entry name" value="NL"/>
    <property type="match status" value="2"/>
</dbReference>
<comment type="caution">
    <text evidence="9">The sequence shown here is derived from an EMBL/GenBank/DDBJ whole genome shotgun (WGS) entry which is preliminary data.</text>
</comment>
<dbReference type="Gene3D" id="2.60.120.200">
    <property type="match status" value="1"/>
</dbReference>
<dbReference type="Proteomes" id="UP000749559">
    <property type="component" value="Unassembled WGS sequence"/>
</dbReference>
<dbReference type="InterPro" id="IPR008754">
    <property type="entry name" value="Peptidase_M43"/>
</dbReference>
<dbReference type="NCBIfam" id="TIGR02232">
    <property type="entry name" value="myxo_disulf_rpt"/>
    <property type="match status" value="1"/>
</dbReference>
<dbReference type="EMBL" id="CAIIXF020000005">
    <property type="protein sequence ID" value="CAH1782730.1"/>
    <property type="molecule type" value="Genomic_DNA"/>
</dbReference>
<feature type="domain" description="Sushi" evidence="8">
    <location>
        <begin position="1240"/>
        <end position="1297"/>
    </location>
</feature>
<dbReference type="SMART" id="SM00032">
    <property type="entry name" value="CCP"/>
    <property type="match status" value="4"/>
</dbReference>
<keyword evidence="6" id="KW-0768">Sushi</keyword>
<sequence length="1592" mass="176660">MDIWTILCFVFCLTTFAQAHPRKRENNARIRRATKDFNLHRDLVEKADVLDAENCHSRVKRSKYKQKIRHPSRLAQHHHSEHANLGKGLYFSGERERLSLKLDRSGKFPGSNNVIPAKEFTVSIWVKPEGGQYFEVPIIRLRDDCTGPFKGIGWTVGIQTTDEHKEKAARFYFSLQSTRNRQPSIIFAKTSYKPNIWTNLVATYDGKRAKFFIDGAKVGVSNSQKGEVYHPIAEHCGTISIGGTVTGNSDGDEGSFRGTIESFTILPEALKHHSIIHNPQSLTESPDAVYTDTFDDLSNWLQEKTTKAPKLVDSDIQVDHHDLAVVSPPCGQTICDDPNVVKSYSAHWELRKSKSIRYRVINIMHDDGSDPTVTVQQISRQHKALNKAFRPYNISFILQVENVRNTSLRQRTVLFGCLPDHVGDDKCHPECNIAITGYDGGDCREDTGVCDPATVGNMQCDDSCNTAYYQWDGGDCCDAASDLARCFDPKSQNRAYVTITEYKESIGIDGKDALNIHFANWDKDQMIAKATFPWEKHVFGITGGTVIKPSSFGMPGKMDNLIHEIGHNLGLLHVHHGVTGVDCMDPCREIKASMELGDLCSDTNPTVTNSKCADPDPVDQCGVLTKFINTPFNNYMSYADGDDCTDSFTKQQMARMHCYLDLVYLPWQTIQRPSPIPLPPQVITTSHSSVSIVWIPPMSPGFTGVKAACSECLPNKSLVQYASIASSPNSPAVSGYWSPEQTTGPPDAELCEASTKAWIPLGAKPYGCDTVDCYIEVEFKYPAIAHRLLIWVAWNAEMGLKNIELVFKDGKTLSLGPADVFCDIPYTTTLDIKKEVSKVRIHVYSRFTSIDAVQLVSFANHAICKPCKPVKYNIVRSPPFPDSDKIIVNEPKFVDKDVSDESTYTYKIQAITGAIVSQFSPELVYTVGNGHCGDGIIDRLVEECDDNNLASGDGCSFKCKRENGYHCTGEPSQCYYHDGDGMCEDFERISSIKDCGVYTPDGFVDQWSSNTTGASLHKDHHCLYSTLSGPPDTSHICMSSLGDNTIDNSEDEHCLTFPFSMPMVSSSIVLHIAADGVEEYDESKALKSISVTLIDTEGNTHDIGGESVAVRCKDSPIEIGCQHDLSKPFFLTQAAKVRYQSGIEISGVALRSRKSLLMDEDCQKSDLFNPRTGHCSSYRCKEAVCDKFNVKHGVAKCTGHKDEDTCKIECNAGYHLNIENHNLVCVNGKWKGPHVECSPRSCGDPQIDHATFTCDGTHLGSVCTFKCAGTARLVGTNRRIRCEADGLWSQAEAYCQVRCNVPKKVKNAALISKSCKHGLHDVDTICKFKCNKGYHVQGLPFNKRIAKQKCVESGKWDGPMCVKVTCPPIDDVYMGLYNCTNGFNFGSTCTLKCPEIPKTISKTTCSVVGRWNKRIKACTFGNGRCSALENSVRGMKFICGDNHIGSKCQPVCVNPQLQPMLDNENRATWEKLTSMKSNSITSITCTGLLKWYPRVSSIRCEEGCTEATMGDGWCDAENNKARCDFDGGDCCESTVAGHVVKPFLDDCLDACNCKDPDANKNSQRIMNDSIKQKKLTKENEEILEYWFKLLDL</sequence>
<comment type="caution">
    <text evidence="6">Lacks conserved residue(s) required for the propagation of feature annotation.</text>
</comment>
<dbReference type="InterPro" id="IPR035976">
    <property type="entry name" value="Sushi/SCR/CCP_sf"/>
</dbReference>
<dbReference type="Pfam" id="PF05572">
    <property type="entry name" value="Peptidase_M43"/>
    <property type="match status" value="1"/>
</dbReference>
<dbReference type="InterPro" id="IPR043543">
    <property type="entry name" value="PAPPA/PAPPA2"/>
</dbReference>
<dbReference type="PANTHER" id="PTHR46130">
    <property type="entry name" value="LAMGL DOMAIN-CONTAINING PROTEIN"/>
    <property type="match status" value="1"/>
</dbReference>
<keyword evidence="5" id="KW-0325">Glycoprotein</keyword>
<dbReference type="GO" id="GO:0005615">
    <property type="term" value="C:extracellular space"/>
    <property type="evidence" value="ECO:0007669"/>
    <property type="project" value="TreeGrafter"/>
</dbReference>
<dbReference type="InterPro" id="IPR058897">
    <property type="entry name" value="PAPPA_SD_C"/>
</dbReference>
<dbReference type="CDD" id="cd00033">
    <property type="entry name" value="CCP"/>
    <property type="match status" value="2"/>
</dbReference>
<keyword evidence="10" id="KW-1185">Reference proteome</keyword>
<evidence type="ECO:0000256" key="3">
    <source>
        <dbReference type="ARBA" id="ARBA00022737"/>
    </source>
</evidence>
<comment type="similarity">
    <text evidence="1">Belongs to the peptidase M43B family.</text>
</comment>
<evidence type="ECO:0000256" key="1">
    <source>
        <dbReference type="ARBA" id="ARBA00008721"/>
    </source>
</evidence>
<feature type="signal peptide" evidence="7">
    <location>
        <begin position="1"/>
        <end position="19"/>
    </location>
</feature>
<dbReference type="SUPFAM" id="SSF49899">
    <property type="entry name" value="Concanavalin A-like lectins/glucanases"/>
    <property type="match status" value="1"/>
</dbReference>
<reference evidence="9" key="1">
    <citation type="submission" date="2022-03" db="EMBL/GenBank/DDBJ databases">
        <authorList>
            <person name="Martin C."/>
        </authorList>
    </citation>
    <scope>NUCLEOTIDE SEQUENCE</scope>
</reference>
<dbReference type="SMART" id="SM00560">
    <property type="entry name" value="LamGL"/>
    <property type="match status" value="1"/>
</dbReference>
<evidence type="ECO:0000313" key="9">
    <source>
        <dbReference type="EMBL" id="CAH1782730.1"/>
    </source>
</evidence>
<dbReference type="GO" id="GO:0004222">
    <property type="term" value="F:metalloendopeptidase activity"/>
    <property type="evidence" value="ECO:0007669"/>
    <property type="project" value="TreeGrafter"/>
</dbReference>
<keyword evidence="4" id="KW-1015">Disulfide bond</keyword>
<keyword evidence="3" id="KW-0677">Repeat</keyword>
<evidence type="ECO:0000256" key="5">
    <source>
        <dbReference type="ARBA" id="ARBA00023180"/>
    </source>
</evidence>
<dbReference type="Pfam" id="PF25900">
    <property type="entry name" value="PAPPA"/>
    <property type="match status" value="1"/>
</dbReference>
<evidence type="ECO:0000313" key="10">
    <source>
        <dbReference type="Proteomes" id="UP000749559"/>
    </source>
</evidence>
<organism evidence="9 10">
    <name type="scientific">Owenia fusiformis</name>
    <name type="common">Polychaete worm</name>
    <dbReference type="NCBI Taxonomy" id="6347"/>
    <lineage>
        <taxon>Eukaryota</taxon>
        <taxon>Metazoa</taxon>
        <taxon>Spiralia</taxon>
        <taxon>Lophotrochozoa</taxon>
        <taxon>Annelida</taxon>
        <taxon>Polychaeta</taxon>
        <taxon>Sedentaria</taxon>
        <taxon>Canalipalpata</taxon>
        <taxon>Sabellida</taxon>
        <taxon>Oweniida</taxon>
        <taxon>Oweniidae</taxon>
        <taxon>Owenia</taxon>
    </lineage>
</organism>
<name>A0A8S4NM91_OWEFU</name>
<dbReference type="InterPro" id="IPR013320">
    <property type="entry name" value="ConA-like_dom_sf"/>
</dbReference>
<dbReference type="SUPFAM" id="SSF55486">
    <property type="entry name" value="Metalloproteases ('zincins'), catalytic domain"/>
    <property type="match status" value="1"/>
</dbReference>
<evidence type="ECO:0000259" key="8">
    <source>
        <dbReference type="PROSITE" id="PS50923"/>
    </source>
</evidence>
<dbReference type="InterPro" id="IPR000800">
    <property type="entry name" value="Notch_dom"/>
</dbReference>
<dbReference type="InterPro" id="IPR024079">
    <property type="entry name" value="MetalloPept_cat_dom_sf"/>
</dbReference>
<keyword evidence="2 7" id="KW-0732">Signal</keyword>
<proteinExistence type="inferred from homology"/>
<dbReference type="Pfam" id="PF13385">
    <property type="entry name" value="Laminin_G_3"/>
    <property type="match status" value="1"/>
</dbReference>
<dbReference type="PROSITE" id="PS50923">
    <property type="entry name" value="SUSHI"/>
    <property type="match status" value="1"/>
</dbReference>
<evidence type="ECO:0000256" key="6">
    <source>
        <dbReference type="PROSITE-ProRule" id="PRU00302"/>
    </source>
</evidence>
<dbReference type="OrthoDB" id="536211at2759"/>
<evidence type="ECO:0000256" key="2">
    <source>
        <dbReference type="ARBA" id="ARBA00022729"/>
    </source>
</evidence>
<dbReference type="InterPro" id="IPR011936">
    <property type="entry name" value="Myxo_disulph_rpt"/>
</dbReference>
<dbReference type="Gene3D" id="3.40.390.10">
    <property type="entry name" value="Collagenase (Catalytic Domain)"/>
    <property type="match status" value="1"/>
</dbReference>
<evidence type="ECO:0000256" key="4">
    <source>
        <dbReference type="ARBA" id="ARBA00023157"/>
    </source>
</evidence>
<dbReference type="InterPro" id="IPR000436">
    <property type="entry name" value="Sushi_SCR_CCP_dom"/>
</dbReference>
<accession>A0A8S4NM91</accession>
<dbReference type="InterPro" id="IPR006558">
    <property type="entry name" value="LamG-like"/>
</dbReference>
<dbReference type="PANTHER" id="PTHR46130:SF3">
    <property type="entry name" value="CHROMOSOME UNDETERMINED SCAFFOLD_33, WHOLE GENOME SHOTGUN SEQUENCE"/>
    <property type="match status" value="1"/>
</dbReference>
<gene>
    <name evidence="9" type="ORF">OFUS_LOCUS9146</name>
</gene>
<evidence type="ECO:0000256" key="7">
    <source>
        <dbReference type="SAM" id="SignalP"/>
    </source>
</evidence>
<protein>
    <recommendedName>
        <fullName evidence="8">Sushi domain-containing protein</fullName>
    </recommendedName>
</protein>
<dbReference type="SUPFAM" id="SSF57535">
    <property type="entry name" value="Complement control module/SCR domain"/>
    <property type="match status" value="4"/>
</dbReference>